<name>A0A8J4DWB3_9ACTN</name>
<dbReference type="AlphaFoldDB" id="A0A8J4DWB3"/>
<keyword evidence="1" id="KW-0812">Transmembrane</keyword>
<feature type="transmembrane region" description="Helical" evidence="1">
    <location>
        <begin position="31"/>
        <end position="51"/>
    </location>
</feature>
<keyword evidence="1" id="KW-0472">Membrane</keyword>
<evidence type="ECO:0000313" key="3">
    <source>
        <dbReference type="EMBL" id="GIJ52689.1"/>
    </source>
</evidence>
<proteinExistence type="predicted"/>
<gene>
    <name evidence="3" type="ORF">Vau01_002050</name>
</gene>
<comment type="caution">
    <text evidence="3">The sequence shown here is derived from an EMBL/GenBank/DDBJ whole genome shotgun (WGS) entry which is preliminary data.</text>
</comment>
<evidence type="ECO:0000313" key="4">
    <source>
        <dbReference type="Proteomes" id="UP000612585"/>
    </source>
</evidence>
<organism evidence="3 4">
    <name type="scientific">Virgisporangium aurantiacum</name>
    <dbReference type="NCBI Taxonomy" id="175570"/>
    <lineage>
        <taxon>Bacteria</taxon>
        <taxon>Bacillati</taxon>
        <taxon>Actinomycetota</taxon>
        <taxon>Actinomycetes</taxon>
        <taxon>Micromonosporales</taxon>
        <taxon>Micromonosporaceae</taxon>
        <taxon>Virgisporangium</taxon>
    </lineage>
</organism>
<feature type="chain" id="PRO_5035237858" evidence="2">
    <location>
        <begin position="22"/>
        <end position="89"/>
    </location>
</feature>
<keyword evidence="2" id="KW-0732">Signal</keyword>
<keyword evidence="1" id="KW-1133">Transmembrane helix</keyword>
<feature type="signal peptide" evidence="2">
    <location>
        <begin position="1"/>
        <end position="21"/>
    </location>
</feature>
<evidence type="ECO:0000256" key="1">
    <source>
        <dbReference type="SAM" id="Phobius"/>
    </source>
</evidence>
<evidence type="ECO:0000256" key="2">
    <source>
        <dbReference type="SAM" id="SignalP"/>
    </source>
</evidence>
<dbReference type="Proteomes" id="UP000612585">
    <property type="component" value="Unassembled WGS sequence"/>
</dbReference>
<accession>A0A8J4DWB3</accession>
<dbReference type="EMBL" id="BOPG01000003">
    <property type="protein sequence ID" value="GIJ52689.1"/>
    <property type="molecule type" value="Genomic_DNA"/>
</dbReference>
<protein>
    <submittedName>
        <fullName evidence="3">Uncharacterized protein</fullName>
    </submittedName>
</protein>
<reference evidence="3" key="1">
    <citation type="submission" date="2021-01" db="EMBL/GenBank/DDBJ databases">
        <title>Whole genome shotgun sequence of Virgisporangium aurantiacum NBRC 16421.</title>
        <authorList>
            <person name="Komaki H."/>
            <person name="Tamura T."/>
        </authorList>
    </citation>
    <scope>NUCLEOTIDE SEQUENCE</scope>
    <source>
        <strain evidence="3">NBRC 16421</strain>
    </source>
</reference>
<keyword evidence="4" id="KW-1185">Reference proteome</keyword>
<sequence>MTVLAAAALPMDRFGPPAALAAGTQAPAVAATTATAVVSTEISLLIVVLLAGGGTARGGRPGEGIRGRAGWGASRLAGRVPLHKNFIDL</sequence>